<organism evidence="10">
    <name type="scientific">Trypanosoma vivax (strain Y486)</name>
    <dbReference type="NCBI Taxonomy" id="1055687"/>
    <lineage>
        <taxon>Eukaryota</taxon>
        <taxon>Discoba</taxon>
        <taxon>Euglenozoa</taxon>
        <taxon>Kinetoplastea</taxon>
        <taxon>Metakinetoplastina</taxon>
        <taxon>Trypanosomatida</taxon>
        <taxon>Trypanosomatidae</taxon>
        <taxon>Trypanosoma</taxon>
        <taxon>Duttonella</taxon>
    </lineage>
</organism>
<dbReference type="Pfam" id="PF01545">
    <property type="entry name" value="Cation_efflux"/>
    <property type="match status" value="1"/>
</dbReference>
<dbReference type="PANTHER" id="PTHR45755">
    <property type="match status" value="1"/>
</dbReference>
<comment type="subcellular location">
    <subcellularLocation>
        <location evidence="1">Membrane</location>
        <topology evidence="1">Multi-pass membrane protein</topology>
    </subcellularLocation>
</comment>
<evidence type="ECO:0000256" key="1">
    <source>
        <dbReference type="ARBA" id="ARBA00004141"/>
    </source>
</evidence>
<dbReference type="InterPro" id="IPR045316">
    <property type="entry name" value="Msc2-like"/>
</dbReference>
<dbReference type="GO" id="GO:0016020">
    <property type="term" value="C:membrane"/>
    <property type="evidence" value="ECO:0007669"/>
    <property type="project" value="UniProtKB-SubCell"/>
</dbReference>
<name>G0UA66_TRYVY</name>
<accession>G0UA66</accession>
<keyword evidence="6" id="KW-0406">Ion transport</keyword>
<evidence type="ECO:0000256" key="7">
    <source>
        <dbReference type="ARBA" id="ARBA00023136"/>
    </source>
</evidence>
<feature type="domain" description="Cation efflux protein transmembrane" evidence="9">
    <location>
        <begin position="33"/>
        <end position="235"/>
    </location>
</feature>
<evidence type="ECO:0000256" key="5">
    <source>
        <dbReference type="ARBA" id="ARBA00022989"/>
    </source>
</evidence>
<sequence>MFHNSTFTKKSFFLRDVIRHIVDNERQRKLAMFLMLTTSVMAIEFVYGIASNSLGLISDSFHMMLDSVSIVIGLCAVFASSLSPDQNTHPFGYARYEVLGGFINAVLLLFVAFCVALESVKRIINPPIIEAGYLMLVSSVGLLVNVIGVIFFHDQHSHGHSHSHGGCAGAVDHNMRGVYLHILADLLGSVSVMISSAIITITGAKMSDPICSIVCSLLIATSSIPLLKETGKILLLMNEPYNDGALFRKIVSELEKIPGVQAVLCLCSWTHSIAPRESTFCAVKLFKQQGFDYTTIRSSVKSRLRSVFSMETGGCVPSIITHIE</sequence>
<dbReference type="InterPro" id="IPR027469">
    <property type="entry name" value="Cation_efflux_TMD_sf"/>
</dbReference>
<evidence type="ECO:0000313" key="10">
    <source>
        <dbReference type="EMBL" id="CCC52698.1"/>
    </source>
</evidence>
<feature type="transmembrane region" description="Helical" evidence="8">
    <location>
        <begin position="102"/>
        <end position="120"/>
    </location>
</feature>
<dbReference type="Gene3D" id="1.20.1510.10">
    <property type="entry name" value="Cation efflux protein transmembrane domain"/>
    <property type="match status" value="1"/>
</dbReference>
<feature type="transmembrane region" description="Helical" evidence="8">
    <location>
        <begin position="210"/>
        <end position="227"/>
    </location>
</feature>
<evidence type="ECO:0000256" key="8">
    <source>
        <dbReference type="SAM" id="Phobius"/>
    </source>
</evidence>
<keyword evidence="4 8" id="KW-0812">Transmembrane</keyword>
<dbReference type="PANTHER" id="PTHR45755:SF4">
    <property type="entry name" value="ZINC TRANSPORTER 7"/>
    <property type="match status" value="1"/>
</dbReference>
<protein>
    <submittedName>
        <fullName evidence="10">Putative cation transporter protein</fullName>
    </submittedName>
</protein>
<dbReference type="VEuPathDB" id="TriTrypDB:TvY486_1101830"/>
<keyword evidence="7 8" id="KW-0472">Membrane</keyword>
<dbReference type="NCBIfam" id="TIGR01297">
    <property type="entry name" value="CDF"/>
    <property type="match status" value="1"/>
</dbReference>
<dbReference type="GO" id="GO:0006882">
    <property type="term" value="P:intracellular zinc ion homeostasis"/>
    <property type="evidence" value="ECO:0007669"/>
    <property type="project" value="InterPro"/>
</dbReference>
<keyword evidence="3" id="KW-0813">Transport</keyword>
<dbReference type="SUPFAM" id="SSF161111">
    <property type="entry name" value="Cation efflux protein transmembrane domain-like"/>
    <property type="match status" value="1"/>
</dbReference>
<dbReference type="GO" id="GO:0005385">
    <property type="term" value="F:zinc ion transmembrane transporter activity"/>
    <property type="evidence" value="ECO:0007669"/>
    <property type="project" value="InterPro"/>
</dbReference>
<feature type="transmembrane region" description="Helical" evidence="8">
    <location>
        <begin position="178"/>
        <end position="198"/>
    </location>
</feature>
<evidence type="ECO:0000256" key="6">
    <source>
        <dbReference type="ARBA" id="ARBA00023065"/>
    </source>
</evidence>
<feature type="transmembrane region" description="Helical" evidence="8">
    <location>
        <begin position="61"/>
        <end position="82"/>
    </location>
</feature>
<evidence type="ECO:0000256" key="2">
    <source>
        <dbReference type="ARBA" id="ARBA00008873"/>
    </source>
</evidence>
<dbReference type="InterPro" id="IPR058533">
    <property type="entry name" value="Cation_efflux_TM"/>
</dbReference>
<dbReference type="InterPro" id="IPR002524">
    <property type="entry name" value="Cation_efflux"/>
</dbReference>
<gene>
    <name evidence="10" type="ORF">TVY486_1101830</name>
</gene>
<evidence type="ECO:0000256" key="4">
    <source>
        <dbReference type="ARBA" id="ARBA00022692"/>
    </source>
</evidence>
<evidence type="ECO:0000259" key="9">
    <source>
        <dbReference type="Pfam" id="PF01545"/>
    </source>
</evidence>
<proteinExistence type="inferred from homology"/>
<feature type="transmembrane region" description="Helical" evidence="8">
    <location>
        <begin position="132"/>
        <end position="152"/>
    </location>
</feature>
<reference evidence="10" key="1">
    <citation type="journal article" date="2012" name="Proc. Natl. Acad. Sci. U.S.A.">
        <title>Antigenic diversity is generated by distinct evolutionary mechanisms in African trypanosome species.</title>
        <authorList>
            <person name="Jackson A.P."/>
            <person name="Berry A."/>
            <person name="Aslett M."/>
            <person name="Allison H.C."/>
            <person name="Burton P."/>
            <person name="Vavrova-Anderson J."/>
            <person name="Brown R."/>
            <person name="Browne H."/>
            <person name="Corton N."/>
            <person name="Hauser H."/>
            <person name="Gamble J."/>
            <person name="Gilderthorp R."/>
            <person name="Marcello L."/>
            <person name="McQuillan J."/>
            <person name="Otto T.D."/>
            <person name="Quail M.A."/>
            <person name="Sanders M.J."/>
            <person name="van Tonder A."/>
            <person name="Ginger M.L."/>
            <person name="Field M.C."/>
            <person name="Barry J.D."/>
            <person name="Hertz-Fowler C."/>
            <person name="Berriman M."/>
        </authorList>
    </citation>
    <scope>NUCLEOTIDE SEQUENCE</scope>
    <source>
        <strain evidence="10">Y486</strain>
    </source>
</reference>
<comment type="similarity">
    <text evidence="2">Belongs to the cation diffusion facilitator (CDF) transporter (TC 2.A.4) family. SLC30A subfamily.</text>
</comment>
<keyword evidence="5 8" id="KW-1133">Transmembrane helix</keyword>
<dbReference type="EMBL" id="HE573027">
    <property type="protein sequence ID" value="CCC52698.1"/>
    <property type="molecule type" value="Genomic_DNA"/>
</dbReference>
<feature type="transmembrane region" description="Helical" evidence="8">
    <location>
        <begin position="30"/>
        <end position="49"/>
    </location>
</feature>
<dbReference type="GO" id="GO:0005794">
    <property type="term" value="C:Golgi apparatus"/>
    <property type="evidence" value="ECO:0007669"/>
    <property type="project" value="TreeGrafter"/>
</dbReference>
<evidence type="ECO:0000256" key="3">
    <source>
        <dbReference type="ARBA" id="ARBA00022448"/>
    </source>
</evidence>
<dbReference type="AlphaFoldDB" id="G0UA66"/>